<feature type="region of interest" description="Disordered" evidence="1">
    <location>
        <begin position="71"/>
        <end position="91"/>
    </location>
</feature>
<comment type="caution">
    <text evidence="4">The sequence shown here is derived from an EMBL/GenBank/DDBJ whole genome shotgun (WGS) entry which is preliminary data.</text>
</comment>
<keyword evidence="2" id="KW-0472">Membrane</keyword>
<keyword evidence="2" id="KW-1133">Transmembrane helix</keyword>
<keyword evidence="5" id="KW-1185">Reference proteome</keyword>
<feature type="region of interest" description="Disordered" evidence="1">
    <location>
        <begin position="1"/>
        <end position="42"/>
    </location>
</feature>
<feature type="transmembrane region" description="Helical" evidence="2">
    <location>
        <begin position="47"/>
        <end position="68"/>
    </location>
</feature>
<dbReference type="AlphaFoldDB" id="A0A852Z1I9"/>
<sequence>MSAPHEVQAVWKVMAESPEPAQQDQRSDSTRPSEGRRARRDSASARLVMISAVLGALLVFTVAAALNWPSSDAPRSGVGEQRTSAAPPPPFEAAAGTCLNWTEPDASDLRKVNCSEPHLFEMTGKSEVWARFGPDAPFPSTEVFNEIKTKRCTDVARRYLDDRFDPNGRFEVSAFLPSRESWQNGDRTLHCALQQPGPAGKLYRFNDEVAELDQSDTYEVGTCLGISGTSLSSPVECSEQHSVEIVGVADLSEEFDGGFPATEDQDKYLITTCQERLKDYAGSKNAAEDKGLALYWDNLEKQSWQAGSRKVNCKVAAPQEEDDGFSPVTGSVAAEVSISDQPAPTTSPTPGVPATGTR</sequence>
<feature type="domain" description="Septum formation-related" evidence="3">
    <location>
        <begin position="95"/>
        <end position="313"/>
    </location>
</feature>
<evidence type="ECO:0000313" key="5">
    <source>
        <dbReference type="Proteomes" id="UP000548304"/>
    </source>
</evidence>
<dbReference type="InterPro" id="IPR026004">
    <property type="entry name" value="Septum_form"/>
</dbReference>
<feature type="compositionally biased region" description="Basic and acidic residues" evidence="1">
    <location>
        <begin position="25"/>
        <end position="42"/>
    </location>
</feature>
<name>A0A852Z1I9_9ACTN</name>
<dbReference type="Proteomes" id="UP000548304">
    <property type="component" value="Unassembled WGS sequence"/>
</dbReference>
<proteinExistence type="predicted"/>
<protein>
    <recommendedName>
        <fullName evidence="3">Septum formation-related domain-containing protein</fullName>
    </recommendedName>
</protein>
<evidence type="ECO:0000313" key="4">
    <source>
        <dbReference type="EMBL" id="NYH80378.1"/>
    </source>
</evidence>
<feature type="region of interest" description="Disordered" evidence="1">
    <location>
        <begin position="317"/>
        <end position="358"/>
    </location>
</feature>
<accession>A0A852Z1I9</accession>
<organism evidence="4 5">
    <name type="scientific">Actinopolyspora biskrensis</name>
    <dbReference type="NCBI Taxonomy" id="1470178"/>
    <lineage>
        <taxon>Bacteria</taxon>
        <taxon>Bacillati</taxon>
        <taxon>Actinomycetota</taxon>
        <taxon>Actinomycetes</taxon>
        <taxon>Actinopolysporales</taxon>
        <taxon>Actinopolysporaceae</taxon>
        <taxon>Actinopolyspora</taxon>
    </lineage>
</organism>
<dbReference type="Pfam" id="PF13845">
    <property type="entry name" value="Septum_form"/>
    <property type="match status" value="1"/>
</dbReference>
<evidence type="ECO:0000256" key="2">
    <source>
        <dbReference type="SAM" id="Phobius"/>
    </source>
</evidence>
<keyword evidence="2" id="KW-0812">Transmembrane</keyword>
<dbReference type="RefSeq" id="WP_246300761.1">
    <property type="nucleotide sequence ID" value="NZ_JACBYW010000007.1"/>
</dbReference>
<dbReference type="EMBL" id="JACBYW010000007">
    <property type="protein sequence ID" value="NYH80378.1"/>
    <property type="molecule type" value="Genomic_DNA"/>
</dbReference>
<reference evidence="4 5" key="1">
    <citation type="submission" date="2020-07" db="EMBL/GenBank/DDBJ databases">
        <title>Genomic Encyclopedia of Type Strains, Phase III (KMG-III): the genomes of soil and plant-associated and newly described type strains.</title>
        <authorList>
            <person name="Whitman W."/>
        </authorList>
    </citation>
    <scope>NUCLEOTIDE SEQUENCE [LARGE SCALE GENOMIC DNA]</scope>
    <source>
        <strain evidence="4 5">CECT 8576</strain>
    </source>
</reference>
<evidence type="ECO:0000256" key="1">
    <source>
        <dbReference type="SAM" id="MobiDB-lite"/>
    </source>
</evidence>
<gene>
    <name evidence="4" type="ORF">FHR84_003735</name>
</gene>
<evidence type="ECO:0000259" key="3">
    <source>
        <dbReference type="Pfam" id="PF13845"/>
    </source>
</evidence>